<dbReference type="SUPFAM" id="SSF56112">
    <property type="entry name" value="Protein kinase-like (PK-like)"/>
    <property type="match status" value="1"/>
</dbReference>
<accession>A0ABR2JZ84</accession>
<dbReference type="Proteomes" id="UP001470230">
    <property type="component" value="Unassembled WGS sequence"/>
</dbReference>
<proteinExistence type="inferred from homology"/>
<dbReference type="SMART" id="SM00220">
    <property type="entry name" value="S_TKc"/>
    <property type="match status" value="1"/>
</dbReference>
<keyword evidence="4" id="KW-1185">Reference proteome</keyword>
<dbReference type="EMBL" id="JAPFFF010000008">
    <property type="protein sequence ID" value="KAK8884174.1"/>
    <property type="molecule type" value="Genomic_DNA"/>
</dbReference>
<dbReference type="InterPro" id="IPR011990">
    <property type="entry name" value="TPR-like_helical_dom_sf"/>
</dbReference>
<evidence type="ECO:0000313" key="3">
    <source>
        <dbReference type="EMBL" id="KAK8884174.1"/>
    </source>
</evidence>
<reference evidence="3 4" key="1">
    <citation type="submission" date="2024-04" db="EMBL/GenBank/DDBJ databases">
        <title>Tritrichomonas musculus Genome.</title>
        <authorList>
            <person name="Alves-Ferreira E."/>
            <person name="Grigg M."/>
            <person name="Lorenzi H."/>
            <person name="Galac M."/>
        </authorList>
    </citation>
    <scope>NUCLEOTIDE SEQUENCE [LARGE SCALE GENOMIC DNA]</scope>
    <source>
        <strain evidence="3 4">EAF2021</strain>
    </source>
</reference>
<dbReference type="InterPro" id="IPR008271">
    <property type="entry name" value="Ser/Thr_kinase_AS"/>
</dbReference>
<dbReference type="PANTHER" id="PTHR11102">
    <property type="entry name" value="SEL-1-LIKE PROTEIN"/>
    <property type="match status" value="1"/>
</dbReference>
<dbReference type="Pfam" id="PF00069">
    <property type="entry name" value="Pkinase"/>
    <property type="match status" value="1"/>
</dbReference>
<feature type="domain" description="Protein kinase" evidence="2">
    <location>
        <begin position="194"/>
        <end position="440"/>
    </location>
</feature>
<comment type="similarity">
    <text evidence="1">Belongs to the sel-1 family.</text>
</comment>
<dbReference type="Gene3D" id="1.25.40.10">
    <property type="entry name" value="Tetratricopeptide repeat domain"/>
    <property type="match status" value="4"/>
</dbReference>
<dbReference type="Pfam" id="PF08238">
    <property type="entry name" value="Sel1"/>
    <property type="match status" value="14"/>
</dbReference>
<evidence type="ECO:0000259" key="2">
    <source>
        <dbReference type="PROSITE" id="PS50011"/>
    </source>
</evidence>
<dbReference type="SMART" id="SM00671">
    <property type="entry name" value="SEL1"/>
    <property type="match status" value="14"/>
</dbReference>
<dbReference type="PROSITE" id="PS00108">
    <property type="entry name" value="PROTEIN_KINASE_ST"/>
    <property type="match status" value="1"/>
</dbReference>
<comment type="caution">
    <text evidence="3">The sequence shown here is derived from an EMBL/GenBank/DDBJ whole genome shotgun (WGS) entry which is preliminary data.</text>
</comment>
<dbReference type="SUPFAM" id="SSF81901">
    <property type="entry name" value="HCP-like"/>
    <property type="match status" value="4"/>
</dbReference>
<dbReference type="PANTHER" id="PTHR11102:SF147">
    <property type="entry name" value="SEL1L ADAPTOR SUBUNIT OF ERAD E3 UBIQUITIN LIGASE"/>
    <property type="match status" value="1"/>
</dbReference>
<dbReference type="InterPro" id="IPR011009">
    <property type="entry name" value="Kinase-like_dom_sf"/>
</dbReference>
<gene>
    <name evidence="3" type="ORF">M9Y10_043280</name>
</gene>
<dbReference type="PROSITE" id="PS50011">
    <property type="entry name" value="PROTEIN_KINASE_DOM"/>
    <property type="match status" value="1"/>
</dbReference>
<organism evidence="3 4">
    <name type="scientific">Tritrichomonas musculus</name>
    <dbReference type="NCBI Taxonomy" id="1915356"/>
    <lineage>
        <taxon>Eukaryota</taxon>
        <taxon>Metamonada</taxon>
        <taxon>Parabasalia</taxon>
        <taxon>Tritrichomonadida</taxon>
        <taxon>Tritrichomonadidae</taxon>
        <taxon>Tritrichomonas</taxon>
    </lineage>
</organism>
<sequence length="1111" mass="129902">MDDNFSINDFLNDPNTKIKSTFLIKAVRNFNIFVISMLDEKQKNIILPNIQKSKVIIIDQIETKNGVNNKKYLIFGFEKTIIIHKQSSSTESFLQDILSLNPDISVCLLSNIDIKIEKLKNAEVDENFKDDIKSHNPFLMNYITKKKIGISIILCIICYLFKLCHSKQLKKRIRQFILDIEDKTKPEDIKEDEYINIKKVGNGSMFECILIYNMKKDDLQLIKRPLFVHFEHCKLISREQLNYQKMRHPFIPKYFGKVKNTNHIVIEYINGQTMNNIHKMGLTFNDKLTIIFRLMLIFKYLHDNGMIYRDLKPDNVMIREDYTIVLIDFDRLINKEDNNPDQTFNFAERYIAPEVLETKVFSYESDIYSLGILIKFIMNDGKINQNPQSAEINTIIEKCTKKISERFHSISEILEIFCQKYQEVIQLENTLMKFDQHLYYNDKIIQIFNNFHYGQNYPHAQFGLGQIYFNGIYVTRDIKKGADYLSLALCQNTSNVKKQQEIADELLADEYLNSLTANQNGQKSLLQLIAEKDLLAAQVFLGNTYYDGEHVSRDINKAISFYICAAEQNDPEAQYNLGKIYYEYIYIWHDINRVIYYLSLAANQNYPEAQFYLGVIYYKGMYITRDINKAIHYLTLSANQNLSCAQYNLGIIYYNGQYVERNIPRGIQYLLLAAKQNHPEAQFYLGIDYYKGIYFARDINKAIHYFSLAAKQDNPYAQFGLGLIYQAGIDVACDINKAIYYFSLSANQNYPEPQLALGVIYFTNKYGKHDLNKAFHYLSLASNQNYRKAQYCLGCIYYIGIYFTPDINKAIHYFTLAAEKGCPESQFYLFEIYYIGKYVTKDISKAIYYLTLASNQDHPLAQFCLGSMYYTGYDVSRDIKKGIYYIMLASMNGGKLANFAHGFLLHEGKYVKRDIEKAIHYYKEASSFNIQYAKNNLGILYMYGFENIEKRIGNAIEYFEEAIRQTNDCLAMYNLAHFYLYNGKTNEEINKSINLLARLANEFEQSKYLLVLALLKKNGFNIEITKEEVRKLKGIKNNLFYTIDQIISLLKNETYYEIAYEMYKTNAFLYSAELKAISLSDLQKNEKKEPKYKNMKDISPIFYEGFGIDID</sequence>
<name>A0ABR2JZ84_9EUKA</name>
<dbReference type="CDD" id="cd00180">
    <property type="entry name" value="PKc"/>
    <property type="match status" value="1"/>
</dbReference>
<evidence type="ECO:0000256" key="1">
    <source>
        <dbReference type="ARBA" id="ARBA00038101"/>
    </source>
</evidence>
<dbReference type="Gene3D" id="1.10.510.10">
    <property type="entry name" value="Transferase(Phosphotransferase) domain 1"/>
    <property type="match status" value="1"/>
</dbReference>
<dbReference type="InterPro" id="IPR006597">
    <property type="entry name" value="Sel1-like"/>
</dbReference>
<evidence type="ECO:0000313" key="4">
    <source>
        <dbReference type="Proteomes" id="UP001470230"/>
    </source>
</evidence>
<dbReference type="InterPro" id="IPR000719">
    <property type="entry name" value="Prot_kinase_dom"/>
</dbReference>
<protein>
    <recommendedName>
        <fullName evidence="2">Protein kinase domain-containing protein</fullName>
    </recommendedName>
</protein>
<dbReference type="InterPro" id="IPR050767">
    <property type="entry name" value="Sel1_AlgK"/>
</dbReference>